<organism evidence="2 3">
    <name type="scientific">Spongiactinospora gelatinilytica</name>
    <dbReference type="NCBI Taxonomy" id="2666298"/>
    <lineage>
        <taxon>Bacteria</taxon>
        <taxon>Bacillati</taxon>
        <taxon>Actinomycetota</taxon>
        <taxon>Actinomycetes</taxon>
        <taxon>Streptosporangiales</taxon>
        <taxon>Streptosporangiaceae</taxon>
        <taxon>Spongiactinospora</taxon>
    </lineage>
</organism>
<proteinExistence type="predicted"/>
<gene>
    <name evidence="2" type="ORF">C1I98_29925</name>
</gene>
<dbReference type="Proteomes" id="UP000248544">
    <property type="component" value="Unassembled WGS sequence"/>
</dbReference>
<dbReference type="AlphaFoldDB" id="A0A2W2FSZ5"/>
<comment type="caution">
    <text evidence="2">The sequence shown here is derived from an EMBL/GenBank/DDBJ whole genome shotgun (WGS) entry which is preliminary data.</text>
</comment>
<protein>
    <submittedName>
        <fullName evidence="2">Uncharacterized protein</fullName>
    </submittedName>
</protein>
<feature type="compositionally biased region" description="Basic and acidic residues" evidence="1">
    <location>
        <begin position="1"/>
        <end position="18"/>
    </location>
</feature>
<feature type="region of interest" description="Disordered" evidence="1">
    <location>
        <begin position="1"/>
        <end position="24"/>
    </location>
</feature>
<evidence type="ECO:0000313" key="2">
    <source>
        <dbReference type="EMBL" id="PZG31635.1"/>
    </source>
</evidence>
<name>A0A2W2FSZ5_9ACTN</name>
<evidence type="ECO:0000256" key="1">
    <source>
        <dbReference type="SAM" id="MobiDB-lite"/>
    </source>
</evidence>
<accession>A0A2W2FSZ5</accession>
<dbReference type="EMBL" id="POUA01000322">
    <property type="protein sequence ID" value="PZG31635.1"/>
    <property type="molecule type" value="Genomic_DNA"/>
</dbReference>
<sequence length="59" mass="6866">MVDRRRRDRLPPDADRQRQFPGGRIQLDQVDAPAVPSPLREFDPIILDEYTDKIRHGGL</sequence>
<evidence type="ECO:0000313" key="3">
    <source>
        <dbReference type="Proteomes" id="UP000248544"/>
    </source>
</evidence>
<reference evidence="2 3" key="1">
    <citation type="submission" date="2018-01" db="EMBL/GenBank/DDBJ databases">
        <title>Draft genome sequence of Sphaerisporangium sp. 7K107.</title>
        <authorList>
            <person name="Sahin N."/>
            <person name="Saygin H."/>
            <person name="Ay H."/>
        </authorList>
    </citation>
    <scope>NUCLEOTIDE SEQUENCE [LARGE SCALE GENOMIC DNA]</scope>
    <source>
        <strain evidence="2 3">7K107</strain>
    </source>
</reference>
<keyword evidence="3" id="KW-1185">Reference proteome</keyword>